<evidence type="ECO:0000313" key="3">
    <source>
        <dbReference type="Proteomes" id="UP000730481"/>
    </source>
</evidence>
<gene>
    <name evidence="2" type="ORF">FBEOM_5917</name>
</gene>
<feature type="region of interest" description="Disordered" evidence="1">
    <location>
        <begin position="1"/>
        <end position="31"/>
    </location>
</feature>
<evidence type="ECO:0000313" key="2">
    <source>
        <dbReference type="EMBL" id="KAF4340220.1"/>
    </source>
</evidence>
<dbReference type="Proteomes" id="UP000730481">
    <property type="component" value="Unassembled WGS sequence"/>
</dbReference>
<dbReference type="OrthoDB" id="5089597at2759"/>
<reference evidence="2" key="2">
    <citation type="submission" date="2020-02" db="EMBL/GenBank/DDBJ databases">
        <title>Identification and distribution of gene clusters putatively required for synthesis of sphingolipid metabolism inhibitors in phylogenetically diverse species of the filamentous fungus Fusarium.</title>
        <authorList>
            <person name="Kim H.-S."/>
            <person name="Busman M."/>
            <person name="Brown D.W."/>
            <person name="Divon H."/>
            <person name="Uhlig S."/>
            <person name="Proctor R.H."/>
        </authorList>
    </citation>
    <scope>NUCLEOTIDE SEQUENCE</scope>
    <source>
        <strain evidence="2">NRRL 25174</strain>
    </source>
</reference>
<evidence type="ECO:0000256" key="1">
    <source>
        <dbReference type="SAM" id="MobiDB-lite"/>
    </source>
</evidence>
<proteinExistence type="predicted"/>
<dbReference type="EMBL" id="PVQB02000246">
    <property type="protein sequence ID" value="KAF4340220.1"/>
    <property type="molecule type" value="Genomic_DNA"/>
</dbReference>
<sequence length="191" mass="21272">MPGPKNTSQAGASDSSGSANFDESSYSDQSRSDLRELFTMIARLQAENTALRATAHLEAITERLTNQVERLEPPKPSSPPRPPLSCRLKRLADLAIDVPLDIREEDLSLKDLTILCVILDDDTRRAALISFASDSVTLPEYSFCLRSLGEGNKVGFLVNQEDRWPHCSIHGNSECTWMTRNNGMINIRREP</sequence>
<accession>A0A9P5AK43</accession>
<protein>
    <submittedName>
        <fullName evidence="2">Uncharacterized protein</fullName>
    </submittedName>
</protein>
<comment type="caution">
    <text evidence="2">The sequence shown here is derived from an EMBL/GenBank/DDBJ whole genome shotgun (WGS) entry which is preliminary data.</text>
</comment>
<feature type="compositionally biased region" description="Low complexity" evidence="1">
    <location>
        <begin position="8"/>
        <end position="19"/>
    </location>
</feature>
<name>A0A9P5AK43_9HYPO</name>
<organism evidence="2 3">
    <name type="scientific">Fusarium beomiforme</name>
    <dbReference type="NCBI Taxonomy" id="44412"/>
    <lineage>
        <taxon>Eukaryota</taxon>
        <taxon>Fungi</taxon>
        <taxon>Dikarya</taxon>
        <taxon>Ascomycota</taxon>
        <taxon>Pezizomycotina</taxon>
        <taxon>Sordariomycetes</taxon>
        <taxon>Hypocreomycetidae</taxon>
        <taxon>Hypocreales</taxon>
        <taxon>Nectriaceae</taxon>
        <taxon>Fusarium</taxon>
        <taxon>Fusarium burgessii species complex</taxon>
    </lineage>
</organism>
<reference evidence="2" key="1">
    <citation type="journal article" date="2017" name="Mycologia">
        <title>Fusarium algeriense, sp. nov., a novel toxigenic crown rot pathogen of durum wheat from Algeria is nested in the Fusarium burgessii species complex.</title>
        <authorList>
            <person name="Laraba I."/>
            <person name="Keddad A."/>
            <person name="Boureghda H."/>
            <person name="Abdallah N."/>
            <person name="Vaughan M.M."/>
            <person name="Proctor R.H."/>
            <person name="Busman M."/>
            <person name="O'Donnell K."/>
        </authorList>
    </citation>
    <scope>NUCLEOTIDE SEQUENCE</scope>
    <source>
        <strain evidence="2">NRRL 25174</strain>
    </source>
</reference>
<dbReference type="AlphaFoldDB" id="A0A9P5AK43"/>
<keyword evidence="3" id="KW-1185">Reference proteome</keyword>